<evidence type="ECO:0000313" key="3">
    <source>
        <dbReference type="EMBL" id="MEY8038844.1"/>
    </source>
</evidence>
<dbReference type="PANTHER" id="PTHR11091">
    <property type="entry name" value="OXIDOREDUCTASE-RELATED"/>
    <property type="match status" value="1"/>
</dbReference>
<proteinExistence type="inferred from homology"/>
<sequence length="359" mass="37643">MGVPADRIRTLARDVLTAWGMADDLAATTADVLVDTDLAGIDSHGVSLLMTYERFHEQGRLDLTARPVVVRENAATALVDAGRGLGHPAGEFAMRLAVDKAREHAVGVVSVARSHHFGAAGYYAEMAAHRGLIGMVTSSANLSCGVPTGAVVPMLATNPIAFAAPARRNPHFLLDMATSTVAANKVKVYDYEDRPLPPGWVLDAAGEPVRDAAEAQRIIKEDDVGGLTPLGGTPEMSSHKGYGLSMMAHVLGATLCGGVFPALRERDDPASPHDIGHFFLALDPAAFRTAGSFADDLDDAIDLLHDTPPVDPDHPVLVAGDPQARARAERTAAGVPLSAEALHQLRGVADRAGVAFDLG</sequence>
<comment type="caution">
    <text evidence="3">The sequence shown here is derived from an EMBL/GenBank/DDBJ whole genome shotgun (WGS) entry which is preliminary data.</text>
</comment>
<dbReference type="EMBL" id="JBGEHV010000006">
    <property type="protein sequence ID" value="MEY8038844.1"/>
    <property type="molecule type" value="Genomic_DNA"/>
</dbReference>
<protein>
    <submittedName>
        <fullName evidence="3">Ldh family oxidoreductase</fullName>
    </submittedName>
</protein>
<name>A0ABV4CHE7_9PSEU</name>
<evidence type="ECO:0000313" key="4">
    <source>
        <dbReference type="Proteomes" id="UP001564626"/>
    </source>
</evidence>
<keyword evidence="2" id="KW-0560">Oxidoreductase</keyword>
<accession>A0ABV4CHE7</accession>
<dbReference type="InterPro" id="IPR043144">
    <property type="entry name" value="Mal/L-sulf/L-lact_DH-like_ah"/>
</dbReference>
<dbReference type="InterPro" id="IPR036111">
    <property type="entry name" value="Mal/L-sulfo/L-lacto_DH-like_sf"/>
</dbReference>
<dbReference type="InterPro" id="IPR003767">
    <property type="entry name" value="Malate/L-lactate_DH-like"/>
</dbReference>
<dbReference type="Gene3D" id="3.30.1370.60">
    <property type="entry name" value="Hypothetical oxidoreductase yiak, domain 2"/>
    <property type="match status" value="1"/>
</dbReference>
<dbReference type="PANTHER" id="PTHR11091:SF0">
    <property type="entry name" value="MALATE DEHYDROGENASE"/>
    <property type="match status" value="1"/>
</dbReference>
<dbReference type="RefSeq" id="WP_345367794.1">
    <property type="nucleotide sequence ID" value="NZ_BAABII010000019.1"/>
</dbReference>
<dbReference type="Pfam" id="PF02615">
    <property type="entry name" value="Ldh_2"/>
    <property type="match status" value="1"/>
</dbReference>
<dbReference type="InterPro" id="IPR043143">
    <property type="entry name" value="Mal/L-sulf/L-lact_DH-like_NADP"/>
</dbReference>
<evidence type="ECO:0000256" key="2">
    <source>
        <dbReference type="ARBA" id="ARBA00023002"/>
    </source>
</evidence>
<organism evidence="3 4">
    <name type="scientific">Saccharopolyspora cebuensis</name>
    <dbReference type="NCBI Taxonomy" id="418759"/>
    <lineage>
        <taxon>Bacteria</taxon>
        <taxon>Bacillati</taxon>
        <taxon>Actinomycetota</taxon>
        <taxon>Actinomycetes</taxon>
        <taxon>Pseudonocardiales</taxon>
        <taxon>Pseudonocardiaceae</taxon>
        <taxon>Saccharopolyspora</taxon>
    </lineage>
</organism>
<dbReference type="Gene3D" id="1.10.1530.10">
    <property type="match status" value="1"/>
</dbReference>
<keyword evidence="4" id="KW-1185">Reference proteome</keyword>
<evidence type="ECO:0000256" key="1">
    <source>
        <dbReference type="ARBA" id="ARBA00006056"/>
    </source>
</evidence>
<dbReference type="Proteomes" id="UP001564626">
    <property type="component" value="Unassembled WGS sequence"/>
</dbReference>
<gene>
    <name evidence="3" type="ORF">AB8O55_05505</name>
</gene>
<reference evidence="3 4" key="1">
    <citation type="submission" date="2024-08" db="EMBL/GenBank/DDBJ databases">
        <title>Genome mining of Saccharopolyspora cebuensis PGLac3 from Nigerian medicinal plant.</title>
        <authorList>
            <person name="Ezeobiora C.E."/>
            <person name="Igbokwe N.H."/>
            <person name="Amin D.H."/>
            <person name="Mendie U.E."/>
        </authorList>
    </citation>
    <scope>NUCLEOTIDE SEQUENCE [LARGE SCALE GENOMIC DNA]</scope>
    <source>
        <strain evidence="3 4">PGLac3</strain>
    </source>
</reference>
<comment type="similarity">
    <text evidence="1">Belongs to the LDH2/MDH2 oxidoreductase family.</text>
</comment>
<dbReference type="SUPFAM" id="SSF89733">
    <property type="entry name" value="L-sulfolactate dehydrogenase-like"/>
    <property type="match status" value="1"/>
</dbReference>